<comment type="caution">
    <text evidence="4">The sequence shown here is derived from an EMBL/GenBank/DDBJ whole genome shotgun (WGS) entry which is preliminary data.</text>
</comment>
<keyword evidence="1" id="KW-0472">Membrane</keyword>
<protein>
    <submittedName>
        <fullName evidence="4">Ribonuclease inhibitor</fullName>
    </submittedName>
</protein>
<keyword evidence="1" id="KW-1133">Transmembrane helix</keyword>
<dbReference type="Gene3D" id="3.80.10.10">
    <property type="entry name" value="Ribonuclease Inhibitor"/>
    <property type="match status" value="1"/>
</dbReference>
<dbReference type="InterPro" id="IPR001611">
    <property type="entry name" value="Leu-rich_rpt"/>
</dbReference>
<feature type="transmembrane region" description="Helical" evidence="1">
    <location>
        <begin position="31"/>
        <end position="54"/>
    </location>
</feature>
<name>A0ABP8LGH4_9BACT</name>
<gene>
    <name evidence="4" type="ORF">GCM10023188_14340</name>
</gene>
<feature type="domain" description="DUF2231" evidence="3">
    <location>
        <begin position="1"/>
        <end position="115"/>
    </location>
</feature>
<feature type="transmembrane region" description="Helical" evidence="1">
    <location>
        <begin position="66"/>
        <end position="84"/>
    </location>
</feature>
<dbReference type="Proteomes" id="UP001500552">
    <property type="component" value="Unassembled WGS sequence"/>
</dbReference>
<proteinExistence type="predicted"/>
<dbReference type="InterPro" id="IPR032675">
    <property type="entry name" value="LRR_dom_sf"/>
</dbReference>
<reference evidence="5" key="1">
    <citation type="journal article" date="2019" name="Int. J. Syst. Evol. Microbiol.">
        <title>The Global Catalogue of Microorganisms (GCM) 10K type strain sequencing project: providing services to taxonomists for standard genome sequencing and annotation.</title>
        <authorList>
            <consortium name="The Broad Institute Genomics Platform"/>
            <consortium name="The Broad Institute Genome Sequencing Center for Infectious Disease"/>
            <person name="Wu L."/>
            <person name="Ma J."/>
        </authorList>
    </citation>
    <scope>NUCLEOTIDE SEQUENCE [LARGE SCALE GENOMIC DNA]</scope>
    <source>
        <strain evidence="5">JCM 17926</strain>
    </source>
</reference>
<evidence type="ECO:0000313" key="5">
    <source>
        <dbReference type="Proteomes" id="UP001500552"/>
    </source>
</evidence>
<dbReference type="Pfam" id="PF09990">
    <property type="entry name" value="DUF2231"/>
    <property type="match status" value="1"/>
</dbReference>
<accession>A0ABP8LGH4</accession>
<dbReference type="EMBL" id="BAABHC010000005">
    <property type="protein sequence ID" value="GAA4429227.1"/>
    <property type="molecule type" value="Genomic_DNA"/>
</dbReference>
<dbReference type="Pfam" id="PF07635">
    <property type="entry name" value="PSCyt1"/>
    <property type="match status" value="1"/>
</dbReference>
<keyword evidence="1" id="KW-0812">Transmembrane</keyword>
<feature type="domain" description="Cytochrome C Planctomycete-type" evidence="2">
    <location>
        <begin position="163"/>
        <end position="222"/>
    </location>
</feature>
<evidence type="ECO:0000256" key="1">
    <source>
        <dbReference type="SAM" id="Phobius"/>
    </source>
</evidence>
<dbReference type="InterPro" id="IPR019251">
    <property type="entry name" value="DUF2231_TM"/>
</dbReference>
<keyword evidence="5" id="KW-1185">Reference proteome</keyword>
<sequence length="451" mass="48956">MVVHLPIGILFLAVGLELPVRKKKYAFLAPILPLLWAAGFVSAVVACIAGYLLKQSGGYDEAALEVHQYMGIALAVTAGLVFFLKKYRAYGRLQLPVAVLSGVLLMGTGHYGGNLTHGEDFLTQPVMALLGKEPVKVVREPITDIEQAVVFHDLVEPVLEEKCYNCHSSSKQKGKLRLDSPELILKGGKHGEVIVAGNAANSELYKRLLLPEEDDDRMPPKGKTQLTQDEIELIRWWIAQGQADFKTTVANVPQDKDIKPILAQYGGGDTGSGEEAGSGTTMDMPAVAVAKAKPADVAALRKLGAVVTPLTPEQTFLAVNLVNNPGFSDEHMDALLKLGEQVVWLDLSDTKITDKGLQQVGKLKNLTRLSLDNTAISDKGLAYLKHSESLLYLNLYHTSISDKGLKNLEGIPNLKALYLWQTHVTPQGVALVKQAIGDHIEINYGSDTDIL</sequence>
<dbReference type="SUPFAM" id="SSF52047">
    <property type="entry name" value="RNI-like"/>
    <property type="match status" value="1"/>
</dbReference>
<dbReference type="Pfam" id="PF13516">
    <property type="entry name" value="LRR_6"/>
    <property type="match status" value="3"/>
</dbReference>
<organism evidence="4 5">
    <name type="scientific">Pontibacter saemangeumensis</name>
    <dbReference type="NCBI Taxonomy" id="1084525"/>
    <lineage>
        <taxon>Bacteria</taxon>
        <taxon>Pseudomonadati</taxon>
        <taxon>Bacteroidota</taxon>
        <taxon>Cytophagia</taxon>
        <taxon>Cytophagales</taxon>
        <taxon>Hymenobacteraceae</taxon>
        <taxon>Pontibacter</taxon>
    </lineage>
</organism>
<evidence type="ECO:0000259" key="2">
    <source>
        <dbReference type="Pfam" id="PF07635"/>
    </source>
</evidence>
<dbReference type="PANTHER" id="PTHR35889:SF3">
    <property type="entry name" value="F-BOX DOMAIN-CONTAINING PROTEIN"/>
    <property type="match status" value="1"/>
</dbReference>
<evidence type="ECO:0000313" key="4">
    <source>
        <dbReference type="EMBL" id="GAA4429227.1"/>
    </source>
</evidence>
<dbReference type="PANTHER" id="PTHR35889">
    <property type="entry name" value="CYCLOINULO-OLIGOSACCHARIDE FRUCTANOTRANSFERASE-RELATED"/>
    <property type="match status" value="1"/>
</dbReference>
<evidence type="ECO:0000259" key="3">
    <source>
        <dbReference type="Pfam" id="PF09990"/>
    </source>
</evidence>
<dbReference type="InterPro" id="IPR011429">
    <property type="entry name" value="Cyt_c_Planctomycete-type"/>
</dbReference>